<name>A0ACC1RQ91_9APHY</name>
<proteinExistence type="predicted"/>
<comment type="caution">
    <text evidence="1">The sequence shown here is derived from an EMBL/GenBank/DDBJ whole genome shotgun (WGS) entry which is preliminary data.</text>
</comment>
<protein>
    <submittedName>
        <fullName evidence="1">Uncharacterized protein</fullName>
    </submittedName>
</protein>
<keyword evidence="2" id="KW-1185">Reference proteome</keyword>
<evidence type="ECO:0000313" key="1">
    <source>
        <dbReference type="EMBL" id="KAJ3523719.1"/>
    </source>
</evidence>
<sequence length="151" mass="16510">MGDMQGKPMSEWHGPLPENVEPAANFAGRADKWWKGVIVRYVNSVGQRRGREMLAVGEAERPELDPADILVVSHGGLIRTLVQSLIGSRKVVCAEGVEVDQSRLKCPNASVTVIEVDKAGKGRLVLWADTTHLDVELVENNVDVVEDGDEQ</sequence>
<evidence type="ECO:0000313" key="2">
    <source>
        <dbReference type="Proteomes" id="UP001148662"/>
    </source>
</evidence>
<organism evidence="1 2">
    <name type="scientific">Phlebia brevispora</name>
    <dbReference type="NCBI Taxonomy" id="194682"/>
    <lineage>
        <taxon>Eukaryota</taxon>
        <taxon>Fungi</taxon>
        <taxon>Dikarya</taxon>
        <taxon>Basidiomycota</taxon>
        <taxon>Agaricomycotina</taxon>
        <taxon>Agaricomycetes</taxon>
        <taxon>Polyporales</taxon>
        <taxon>Meruliaceae</taxon>
        <taxon>Phlebia</taxon>
    </lineage>
</organism>
<gene>
    <name evidence="1" type="ORF">NM688_g8680</name>
</gene>
<dbReference type="Proteomes" id="UP001148662">
    <property type="component" value="Unassembled WGS sequence"/>
</dbReference>
<accession>A0ACC1RQ91</accession>
<reference evidence="1" key="1">
    <citation type="submission" date="2022-07" db="EMBL/GenBank/DDBJ databases">
        <title>Genome Sequence of Phlebia brevispora.</title>
        <authorList>
            <person name="Buettner E."/>
        </authorList>
    </citation>
    <scope>NUCLEOTIDE SEQUENCE</scope>
    <source>
        <strain evidence="1">MPL23</strain>
    </source>
</reference>
<dbReference type="EMBL" id="JANHOG010002410">
    <property type="protein sequence ID" value="KAJ3523719.1"/>
    <property type="molecule type" value="Genomic_DNA"/>
</dbReference>